<keyword evidence="1" id="KW-1133">Transmembrane helix</keyword>
<keyword evidence="3" id="KW-1185">Reference proteome</keyword>
<evidence type="ECO:0000313" key="3">
    <source>
        <dbReference type="Proteomes" id="UP000010119"/>
    </source>
</evidence>
<dbReference type="NCBIfam" id="TIGR03930">
    <property type="entry name" value="WXG100_ESAT6"/>
    <property type="match status" value="1"/>
</dbReference>
<keyword evidence="1" id="KW-0472">Membrane</keyword>
<dbReference type="Pfam" id="PF06013">
    <property type="entry name" value="WXG100"/>
    <property type="match status" value="1"/>
</dbReference>
<name>D7UVT4_LISGR</name>
<sequence length="158" mass="18478">MYKSGKRICIKFMIFRPFYLIMTSFIFLSQKVQKTFAFRSHQAVLKYKSTVKTDIKGENEMAGQIRMSPAELRDRAKKYGTSAREIDQILNNLKNLQEQLRGEWEGQAFARFDEQFNQLKPKVVQFSDLLDQIQGQLEKTATSVENHDRELSQNFGLN</sequence>
<dbReference type="eggNOG" id="COG4842">
    <property type="taxonomic scope" value="Bacteria"/>
</dbReference>
<dbReference type="AlphaFoldDB" id="D7UVT4"/>
<gene>
    <name evidence="2" type="primary">esxA4</name>
    <name evidence="2" type="ORF">HMPREF0556_10495</name>
</gene>
<evidence type="ECO:0000256" key="1">
    <source>
        <dbReference type="SAM" id="Phobius"/>
    </source>
</evidence>
<dbReference type="STRING" id="525367.HMPREF0556_10495"/>
<accession>D7UVT4</accession>
<comment type="caution">
    <text evidence="2">The sequence shown here is derived from an EMBL/GenBank/DDBJ whole genome shotgun (WGS) entry which is preliminary data.</text>
</comment>
<organism evidence="2 3">
    <name type="scientific">Listeria grayi DSM 20601</name>
    <dbReference type="NCBI Taxonomy" id="525367"/>
    <lineage>
        <taxon>Bacteria</taxon>
        <taxon>Bacillati</taxon>
        <taxon>Bacillota</taxon>
        <taxon>Bacilli</taxon>
        <taxon>Bacillales</taxon>
        <taxon>Listeriaceae</taxon>
        <taxon>Listeria</taxon>
    </lineage>
</organism>
<dbReference type="EMBL" id="ACCR02000003">
    <property type="protein sequence ID" value="EFI83942.1"/>
    <property type="molecule type" value="Genomic_DNA"/>
</dbReference>
<dbReference type="Proteomes" id="UP000010119">
    <property type="component" value="Unassembled WGS sequence"/>
</dbReference>
<evidence type="ECO:0000313" key="2">
    <source>
        <dbReference type="EMBL" id="EFI83942.1"/>
    </source>
</evidence>
<proteinExistence type="predicted"/>
<reference evidence="2" key="1">
    <citation type="submission" date="2010-06" db="EMBL/GenBank/DDBJ databases">
        <authorList>
            <person name="Muzny D."/>
            <person name="Qin X."/>
            <person name="Buhay C."/>
            <person name="Dugan-Rocha S."/>
            <person name="Ding Y."/>
            <person name="Chen G."/>
            <person name="Hawes A."/>
            <person name="Holder M."/>
            <person name="Jhangiani S."/>
            <person name="Johnson A."/>
            <person name="Khan Z."/>
            <person name="Li Z."/>
            <person name="Liu W."/>
            <person name="Liu X."/>
            <person name="Perez L."/>
            <person name="Shen H."/>
            <person name="Wang Q."/>
            <person name="Watt J."/>
            <person name="Xi L."/>
            <person name="Xin Y."/>
            <person name="Zhou J."/>
            <person name="Deng J."/>
            <person name="Jiang H."/>
            <person name="Liu Y."/>
            <person name="Qu J."/>
            <person name="Song X.-Z."/>
            <person name="Zhang L."/>
            <person name="Villasana D."/>
            <person name="Johnson A."/>
            <person name="Liu J."/>
            <person name="Liyanage D."/>
            <person name="Lorensuhewa L."/>
            <person name="Robinson T."/>
            <person name="Song A."/>
            <person name="Song B.-B."/>
            <person name="Dinh H."/>
            <person name="Thornton R."/>
            <person name="Coyle M."/>
            <person name="Francisco L."/>
            <person name="Jackson L."/>
            <person name="Javaid M."/>
            <person name="Korchina V."/>
            <person name="Kovar C."/>
            <person name="Mata R."/>
            <person name="Mathew T."/>
            <person name="Ngo R."/>
            <person name="Nguyen L."/>
            <person name="Nguyen N."/>
            <person name="Okwuonu G."/>
            <person name="Ongeri F."/>
            <person name="Pham C."/>
            <person name="Simmons D."/>
            <person name="Wilczek-Boney K."/>
            <person name="Hale W."/>
            <person name="Jakkamsetti A."/>
            <person name="Pham P."/>
            <person name="Ruth R."/>
            <person name="San Lucas F."/>
            <person name="Warren J."/>
            <person name="Zhang J."/>
            <person name="Zhao Z."/>
            <person name="Zhou C."/>
            <person name="Zhu D."/>
            <person name="Lee S."/>
            <person name="Bess C."/>
            <person name="Blankenburg K."/>
            <person name="Forbes L."/>
            <person name="Fu Q."/>
            <person name="Gubbala S."/>
            <person name="Hirani K."/>
            <person name="Jayaseelan J.C."/>
            <person name="Lara F."/>
            <person name="Munidasa M."/>
            <person name="Palculict T."/>
            <person name="Patil S."/>
            <person name="Pu L.-L."/>
            <person name="Saada N."/>
            <person name="Tang L."/>
            <person name="Weissenberger G."/>
            <person name="Zhu Y."/>
            <person name="Hemphill L."/>
            <person name="Shang Y."/>
            <person name="Youmans B."/>
            <person name="Ayvaz T."/>
            <person name="Ross M."/>
            <person name="Santibanez J."/>
            <person name="Aqrawi P."/>
            <person name="Gross S."/>
            <person name="Joshi V."/>
            <person name="Fowler G."/>
            <person name="Nazareth L."/>
            <person name="Reid J."/>
            <person name="Worley K."/>
            <person name="Petrosino J."/>
            <person name="Highlander S."/>
            <person name="Gibbs R."/>
        </authorList>
    </citation>
    <scope>NUCLEOTIDE SEQUENCE [LARGE SCALE GENOMIC DNA]</scope>
    <source>
        <strain evidence="2">DSM 20601</strain>
    </source>
</reference>
<dbReference type="InterPro" id="IPR010310">
    <property type="entry name" value="T7SS_ESAT-6-like"/>
</dbReference>
<keyword evidence="1" id="KW-0812">Transmembrane</keyword>
<dbReference type="SUPFAM" id="SSF140453">
    <property type="entry name" value="EsxAB dimer-like"/>
    <property type="match status" value="1"/>
</dbReference>
<dbReference type="Gene3D" id="1.10.287.1060">
    <property type="entry name" value="ESAT-6-like"/>
    <property type="match status" value="1"/>
</dbReference>
<feature type="transmembrane region" description="Helical" evidence="1">
    <location>
        <begin position="12"/>
        <end position="29"/>
    </location>
</feature>
<dbReference type="InterPro" id="IPR036689">
    <property type="entry name" value="ESAT-6-like_sf"/>
</dbReference>
<protein>
    <submittedName>
        <fullName evidence="2">WXG100 family type VII secretion target</fullName>
    </submittedName>
</protein>
<dbReference type="HOGENOM" id="CLU_158563_4_0_9"/>